<keyword evidence="2" id="KW-1133">Transmembrane helix</keyword>
<keyword evidence="4" id="KW-1185">Reference proteome</keyword>
<evidence type="ECO:0000256" key="1">
    <source>
        <dbReference type="SAM" id="MobiDB-lite"/>
    </source>
</evidence>
<name>A0A2M6U4E8_9BRAD</name>
<feature type="transmembrane region" description="Helical" evidence="2">
    <location>
        <begin position="20"/>
        <end position="39"/>
    </location>
</feature>
<comment type="caution">
    <text evidence="3">The sequence shown here is derived from an EMBL/GenBank/DDBJ whole genome shotgun (WGS) entry which is preliminary data.</text>
</comment>
<dbReference type="AlphaFoldDB" id="A0A2M6U4E8"/>
<reference evidence="3 4" key="1">
    <citation type="submission" date="2015-06" db="EMBL/GenBank/DDBJ databases">
        <title>Comparative genome analysis of nirS-carrying Bradyrhizobium sp. strains.</title>
        <authorList>
            <person name="Ishii S."/>
            <person name="Jang J."/>
            <person name="Nishizawa T."/>
            <person name="Senoo K."/>
        </authorList>
    </citation>
    <scope>NUCLEOTIDE SEQUENCE [LARGE SCALE GENOMIC DNA]</scope>
    <source>
        <strain evidence="3 4">TSA1</strain>
    </source>
</reference>
<proteinExistence type="predicted"/>
<dbReference type="EMBL" id="LFJC01000003">
    <property type="protein sequence ID" value="PIS99420.1"/>
    <property type="molecule type" value="Genomic_DNA"/>
</dbReference>
<feature type="compositionally biased region" description="Pro residues" evidence="1">
    <location>
        <begin position="315"/>
        <end position="324"/>
    </location>
</feature>
<evidence type="ECO:0000256" key="2">
    <source>
        <dbReference type="SAM" id="Phobius"/>
    </source>
</evidence>
<gene>
    <name evidence="3" type="ORF">TSA1_00580</name>
</gene>
<sequence>MNWAWATSLDQIWRSPAFPMWMTLAAAGFFGLILLITLLRAERSVANGALTVITLLSIAIAGAATVRVYGPLLQDAPTEARAQGAVIASLPALSCLDDFAGDAVAIGCEKALFGSPDAAAAAVSYTAVRIDRLTALGDAATAEKNLTADMKALRRALEHDRYGLVAQVLVARDGCTQFDCAAFRSLTDQQQVAANMDSHLYDQLVARHAPTWNAPASAMAAAPAALPPTAALAGLPPSMPTGKPTNAEFPSAASTPPVSIMNPEPTATTRQAAPAANAPAAPRVPAAASAQAAATAAPPAAKKPPAPKAARAPAAPVPLAPPPASVAAPAAADNE</sequence>
<feature type="region of interest" description="Disordered" evidence="1">
    <location>
        <begin position="232"/>
        <end position="335"/>
    </location>
</feature>
<dbReference type="RefSeq" id="WP_100174642.1">
    <property type="nucleotide sequence ID" value="NZ_LFJC01000003.1"/>
</dbReference>
<feature type="compositionally biased region" description="Low complexity" evidence="1">
    <location>
        <begin position="325"/>
        <end position="335"/>
    </location>
</feature>
<protein>
    <submittedName>
        <fullName evidence="3">Uncharacterized protein</fullName>
    </submittedName>
</protein>
<organism evidence="3 4">
    <name type="scientific">Bradyrhizobium nitroreducens</name>
    <dbReference type="NCBI Taxonomy" id="709803"/>
    <lineage>
        <taxon>Bacteria</taxon>
        <taxon>Pseudomonadati</taxon>
        <taxon>Pseudomonadota</taxon>
        <taxon>Alphaproteobacteria</taxon>
        <taxon>Hyphomicrobiales</taxon>
        <taxon>Nitrobacteraceae</taxon>
        <taxon>Bradyrhizobium</taxon>
    </lineage>
</organism>
<evidence type="ECO:0000313" key="4">
    <source>
        <dbReference type="Proteomes" id="UP000228930"/>
    </source>
</evidence>
<evidence type="ECO:0000313" key="3">
    <source>
        <dbReference type="EMBL" id="PIS99420.1"/>
    </source>
</evidence>
<keyword evidence="2" id="KW-0812">Transmembrane</keyword>
<accession>A0A2M6U4E8</accession>
<dbReference type="Proteomes" id="UP000228930">
    <property type="component" value="Unassembled WGS sequence"/>
</dbReference>
<keyword evidence="2" id="KW-0472">Membrane</keyword>
<feature type="compositionally biased region" description="Low complexity" evidence="1">
    <location>
        <begin position="265"/>
        <end position="300"/>
    </location>
</feature>
<feature type="transmembrane region" description="Helical" evidence="2">
    <location>
        <begin position="46"/>
        <end position="69"/>
    </location>
</feature>